<comment type="function">
    <text evidence="11">Component of the Mediator complex, a coactivator involved in the regulated transcription of nearly all RNA polymerase II-dependent genes. Mediator functions as a bridge to convey information from gene-specific regulatory proteins to the basal RNA polymerase II transcription machinery. Mediator is recruited to promoters by direct interactions with regulatory proteins and serves as a scaffold for the assembly of a functional preinitiation complex with RNA polymerase II and the general transcription factors.</text>
</comment>
<dbReference type="InterPro" id="IPR021665">
    <property type="entry name" value="Mediator_Med16_N"/>
</dbReference>
<dbReference type="AlphaFoldDB" id="A0AAQ4D159"/>
<dbReference type="InterPro" id="IPR048338">
    <property type="entry name" value="Mediator_Med16"/>
</dbReference>
<evidence type="ECO:0000256" key="5">
    <source>
        <dbReference type="ARBA" id="ARBA00022737"/>
    </source>
</evidence>
<keyword evidence="16" id="KW-1185">Reference proteome</keyword>
<evidence type="ECO:0000256" key="10">
    <source>
        <dbReference type="ARBA" id="ARBA00032015"/>
    </source>
</evidence>
<comment type="caution">
    <text evidence="15">The sequence shown here is derived from an EMBL/GenBank/DDBJ whole genome shotgun (WGS) entry which is preliminary data.</text>
</comment>
<evidence type="ECO:0000259" key="13">
    <source>
        <dbReference type="Pfam" id="PF20718"/>
    </source>
</evidence>
<keyword evidence="9 11" id="KW-0539">Nucleus</keyword>
<feature type="domain" description="Mediator complex subunit 16 C-terminal" evidence="14">
    <location>
        <begin position="785"/>
        <end position="850"/>
    </location>
</feature>
<dbReference type="GO" id="GO:0016592">
    <property type="term" value="C:mediator complex"/>
    <property type="evidence" value="ECO:0007669"/>
    <property type="project" value="InterPro"/>
</dbReference>
<keyword evidence="8 11" id="KW-0804">Transcription</keyword>
<dbReference type="PANTHER" id="PTHR13224:SF6">
    <property type="entry name" value="MEDIATOR OF RNA POLYMERASE II TRANSCRIPTION SUBUNIT 16"/>
    <property type="match status" value="1"/>
</dbReference>
<comment type="similarity">
    <text evidence="2 11">Belongs to the Mediator complex subunit 16 family.</text>
</comment>
<dbReference type="Pfam" id="PF20719">
    <property type="entry name" value="Med16_C"/>
    <property type="match status" value="1"/>
</dbReference>
<dbReference type="InterPro" id="IPR036322">
    <property type="entry name" value="WD40_repeat_dom_sf"/>
</dbReference>
<dbReference type="Pfam" id="PF20718">
    <property type="entry name" value="Med16_bridge"/>
    <property type="match status" value="1"/>
</dbReference>
<evidence type="ECO:0000256" key="4">
    <source>
        <dbReference type="ARBA" id="ARBA00022574"/>
    </source>
</evidence>
<comment type="subcellular location">
    <subcellularLocation>
        <location evidence="1 11">Nucleus</location>
    </subcellularLocation>
</comment>
<dbReference type="InterPro" id="IPR048339">
    <property type="entry name" value="Mediator_Med16_C"/>
</dbReference>
<reference evidence="15 16" key="1">
    <citation type="journal article" date="2023" name="Arcadia Sci">
        <title>De novo assembly of a long-read Amblyomma americanum tick genome.</title>
        <authorList>
            <person name="Chou S."/>
            <person name="Poskanzer K.E."/>
            <person name="Rollins M."/>
            <person name="Thuy-Boun P.S."/>
        </authorList>
    </citation>
    <scope>NUCLEOTIDE SEQUENCE [LARGE SCALE GENOMIC DNA]</scope>
    <source>
        <strain evidence="15">F_SG_1</strain>
        <tissue evidence="15">Salivary glands</tissue>
    </source>
</reference>
<evidence type="ECO:0000256" key="9">
    <source>
        <dbReference type="ARBA" id="ARBA00023242"/>
    </source>
</evidence>
<proteinExistence type="inferred from homology"/>
<protein>
    <recommendedName>
        <fullName evidence="3 11">Mediator of RNA polymerase II transcription subunit 16</fullName>
    </recommendedName>
    <alternativeName>
        <fullName evidence="10 11">Mediator complex subunit 16</fullName>
    </alternativeName>
</protein>
<dbReference type="InterPro" id="IPR048616">
    <property type="entry name" value="MED16_bridge"/>
</dbReference>
<evidence type="ECO:0000256" key="8">
    <source>
        <dbReference type="ARBA" id="ARBA00023163"/>
    </source>
</evidence>
<gene>
    <name evidence="11" type="primary">MED16</name>
    <name evidence="15" type="ORF">V5799_001103</name>
</gene>
<keyword evidence="5" id="KW-0677">Repeat</keyword>
<evidence type="ECO:0000256" key="7">
    <source>
        <dbReference type="ARBA" id="ARBA00023159"/>
    </source>
</evidence>
<evidence type="ECO:0000256" key="2">
    <source>
        <dbReference type="ARBA" id="ARBA00006543"/>
    </source>
</evidence>
<dbReference type="Gene3D" id="2.130.10.10">
    <property type="entry name" value="YVTN repeat-like/Quinoprotein amine dehydrogenase"/>
    <property type="match status" value="1"/>
</dbReference>
<evidence type="ECO:0000259" key="14">
    <source>
        <dbReference type="Pfam" id="PF20719"/>
    </source>
</evidence>
<comment type="subunit">
    <text evidence="11">Component of the Mediator complex.</text>
</comment>
<feature type="domain" description="Mediator of RNA polymerase II transcription subunit 16 central helical bridge" evidence="13">
    <location>
        <begin position="495"/>
        <end position="686"/>
    </location>
</feature>
<sequence>MPLYFFLRAVNEAGSSKVSSSLRSIASITSLCRYGACAAALMDHVYSVLKRFPSSVSPSTEWLTESKTVCSISSHNTLAFTSSSDVQEPVGKITCFHVFVVDLNMPWDAYKVMTHSEEITCIEWDVGASKLLITDAVGQIQLWSMKNYLLNDWTMIASTSFPGEYILTGAWFHNGKKIGLNMEKKDSALYLEKYVHVRFGPSVRQVGGKPSEGCIAVTSSGLVCVVILQSDETVITGTEILGQYRSRLKVVDLCYAKNGDFLVVTSDGLVQSSVHCYRIALKLNQDKCVITCHPFSSFYLNCHISAQSREKPPHTRVTHLNFVLREAADAVAVSVSGSAGSTIELWELREKPVRFHKMFHTPSIDTSTKTVGWQHHASTSHSSPVMALCTPRLSIYDMSPPPSYIIAAYKDNVIKCYSREYLACLCSININAASHRRDDHGIKYQHLSATVSHMQLSWTSGVLVAVDSLSQLFLFRLAPVTEPSTPVSPSYTLTLLEHCLMTGTDWWDVLLSLRPGVIETICDKFTEIFNKQPPGIQQCFFSRFLSIKGSLYRCLSNGQPKAGDCHAQIMLNAVSAVMKGLLRPRDLSSHEKGPAETLSAVMGSRDVISNLDKVLLHLETKEFSVEPLILQSLQQLTQWVADLTLHLMASLPQQVYNHMRFPGGGLISDAKSLNMLRELLVIFRMWGFISESCLPAYTKMTDNLDVLSLLFKLLTKTLLNHGSEPDETLLDECCLLPSQILIPSIDLGNHTEGVASPALFLNSLPMQFEFGIPPDFLHVPSKLHPVEGSVSMPSKMDIVRHISLGTNPASARHCTRCFSMSMVRPGVKAGTIRAWEQRWVRFCPCGGQWRLVV</sequence>
<name>A0AAQ4D159_AMBAM</name>
<evidence type="ECO:0000256" key="11">
    <source>
        <dbReference type="RuleBase" id="RU364149"/>
    </source>
</evidence>
<organism evidence="15 16">
    <name type="scientific">Amblyomma americanum</name>
    <name type="common">Lone star tick</name>
    <dbReference type="NCBI Taxonomy" id="6943"/>
    <lineage>
        <taxon>Eukaryota</taxon>
        <taxon>Metazoa</taxon>
        <taxon>Ecdysozoa</taxon>
        <taxon>Arthropoda</taxon>
        <taxon>Chelicerata</taxon>
        <taxon>Arachnida</taxon>
        <taxon>Acari</taxon>
        <taxon>Parasitiformes</taxon>
        <taxon>Ixodida</taxon>
        <taxon>Ixodoidea</taxon>
        <taxon>Ixodidae</taxon>
        <taxon>Amblyomminae</taxon>
        <taxon>Amblyomma</taxon>
    </lineage>
</organism>
<evidence type="ECO:0000259" key="12">
    <source>
        <dbReference type="Pfam" id="PF11635"/>
    </source>
</evidence>
<keyword evidence="7 11" id="KW-0010">Activator</keyword>
<dbReference type="Proteomes" id="UP001321473">
    <property type="component" value="Unassembled WGS sequence"/>
</dbReference>
<keyword evidence="4" id="KW-0853">WD repeat</keyword>
<evidence type="ECO:0000256" key="6">
    <source>
        <dbReference type="ARBA" id="ARBA00023015"/>
    </source>
</evidence>
<dbReference type="InterPro" id="IPR015943">
    <property type="entry name" value="WD40/YVTN_repeat-like_dom_sf"/>
</dbReference>
<feature type="domain" description="Mediator complex subunit Med16 N-terminal" evidence="12">
    <location>
        <begin position="158"/>
        <end position="426"/>
    </location>
</feature>
<keyword evidence="6 11" id="KW-0805">Transcription regulation</keyword>
<evidence type="ECO:0000256" key="3">
    <source>
        <dbReference type="ARBA" id="ARBA00019614"/>
    </source>
</evidence>
<evidence type="ECO:0000313" key="16">
    <source>
        <dbReference type="Proteomes" id="UP001321473"/>
    </source>
</evidence>
<dbReference type="PANTHER" id="PTHR13224">
    <property type="entry name" value="THYROID HORMONE RECEPTOR-ASSOCIATED PROTEIN-RELATED"/>
    <property type="match status" value="1"/>
</dbReference>
<evidence type="ECO:0000256" key="1">
    <source>
        <dbReference type="ARBA" id="ARBA00004123"/>
    </source>
</evidence>
<accession>A0AAQ4D159</accession>
<evidence type="ECO:0000313" key="15">
    <source>
        <dbReference type="EMBL" id="KAK8756199.1"/>
    </source>
</evidence>
<dbReference type="GO" id="GO:0045893">
    <property type="term" value="P:positive regulation of DNA-templated transcription"/>
    <property type="evidence" value="ECO:0007669"/>
    <property type="project" value="TreeGrafter"/>
</dbReference>
<dbReference type="Pfam" id="PF11635">
    <property type="entry name" value="Med16_N"/>
    <property type="match status" value="1"/>
</dbReference>
<dbReference type="EMBL" id="JARKHS020036415">
    <property type="protein sequence ID" value="KAK8756199.1"/>
    <property type="molecule type" value="Genomic_DNA"/>
</dbReference>
<dbReference type="SUPFAM" id="SSF50978">
    <property type="entry name" value="WD40 repeat-like"/>
    <property type="match status" value="1"/>
</dbReference>